<comment type="caution">
    <text evidence="4">The sequence shown here is derived from an EMBL/GenBank/DDBJ whole genome shotgun (WGS) entry which is preliminary data.</text>
</comment>
<dbReference type="EMBL" id="JPSL02000037">
    <property type="protein sequence ID" value="KGQ21980.1"/>
    <property type="molecule type" value="Genomic_DNA"/>
</dbReference>
<evidence type="ECO:0000313" key="5">
    <source>
        <dbReference type="Proteomes" id="UP000030364"/>
    </source>
</evidence>
<feature type="domain" description="CBS" evidence="3">
    <location>
        <begin position="81"/>
        <end position="138"/>
    </location>
</feature>
<dbReference type="Pfam" id="PF22190">
    <property type="entry name" value="TTHA0829-like_ACT"/>
    <property type="match status" value="1"/>
</dbReference>
<dbReference type="OrthoDB" id="9802114at2"/>
<dbReference type="Pfam" id="PF00571">
    <property type="entry name" value="CBS"/>
    <property type="match status" value="2"/>
</dbReference>
<dbReference type="SUPFAM" id="SSF54631">
    <property type="entry name" value="CBS-domain pair"/>
    <property type="match status" value="1"/>
</dbReference>
<dbReference type="PROSITE" id="PS51371">
    <property type="entry name" value="CBS"/>
    <property type="match status" value="2"/>
</dbReference>
<evidence type="ECO:0000313" key="4">
    <source>
        <dbReference type="EMBL" id="KGQ21980.1"/>
    </source>
</evidence>
<dbReference type="CDD" id="cd04584">
    <property type="entry name" value="CBS_pair_AcuB_like"/>
    <property type="match status" value="1"/>
</dbReference>
<evidence type="ECO:0000259" key="3">
    <source>
        <dbReference type="PROSITE" id="PS51371"/>
    </source>
</evidence>
<name>A0A0A2WUI5_THEFI</name>
<dbReference type="SMART" id="SM00116">
    <property type="entry name" value="CBS"/>
    <property type="match status" value="2"/>
</dbReference>
<dbReference type="STRING" id="276.THFILI_03920"/>
<dbReference type="AlphaFoldDB" id="A0A0A2WUI5"/>
<dbReference type="Gene3D" id="3.10.580.10">
    <property type="entry name" value="CBS-domain"/>
    <property type="match status" value="1"/>
</dbReference>
<dbReference type="RefSeq" id="WP_038064047.1">
    <property type="nucleotide sequence ID" value="NZ_JPSL02000037.1"/>
</dbReference>
<accession>A0A0A2WUI5</accession>
<sequence length="210" mass="22847">MFVKDYMTKDPVTVTPDTPVLDAIRLLKEKGFRRLPVLKNGKLVGLVTEKDLKDAMPSKATTLSVWEMNYLLSKLTVEEVMVRNVLTIPAEAPLEEAALLMEEKKIGALPVMEGERLVGIITVTDVMKAFTEVMGLKEGGMRVTVDIPDVPGSLAQMAQAVVPSNIVSVVTAGKEGGYRRIVLRVVGEGMETVADRLRAAGEKVVDVRKG</sequence>
<feature type="domain" description="CBS" evidence="3">
    <location>
        <begin position="7"/>
        <end position="63"/>
    </location>
</feature>
<keyword evidence="1" id="KW-0677">Repeat</keyword>
<dbReference type="PANTHER" id="PTHR48108:SF34">
    <property type="entry name" value="CBS DOMAIN-CONTAINING PROTEIN YHCV"/>
    <property type="match status" value="1"/>
</dbReference>
<organism evidence="4 5">
    <name type="scientific">Thermus filiformis</name>
    <dbReference type="NCBI Taxonomy" id="276"/>
    <lineage>
        <taxon>Bacteria</taxon>
        <taxon>Thermotogati</taxon>
        <taxon>Deinococcota</taxon>
        <taxon>Deinococci</taxon>
        <taxon>Thermales</taxon>
        <taxon>Thermaceae</taxon>
        <taxon>Thermus</taxon>
    </lineage>
</organism>
<dbReference type="PATRIC" id="fig|276.5.peg.1188"/>
<dbReference type="PANTHER" id="PTHR48108">
    <property type="entry name" value="CBS DOMAIN-CONTAINING PROTEIN CBSX2, CHLOROPLASTIC"/>
    <property type="match status" value="1"/>
</dbReference>
<dbReference type="InterPro" id="IPR051462">
    <property type="entry name" value="CBS_domain-containing"/>
</dbReference>
<protein>
    <submittedName>
        <fullName evidence="4">Acetoin dehydrogenase</fullName>
    </submittedName>
</protein>
<dbReference type="InterPro" id="IPR046342">
    <property type="entry name" value="CBS_dom_sf"/>
</dbReference>
<dbReference type="InterPro" id="IPR000644">
    <property type="entry name" value="CBS_dom"/>
</dbReference>
<proteinExistence type="predicted"/>
<evidence type="ECO:0000256" key="2">
    <source>
        <dbReference type="PROSITE-ProRule" id="PRU00703"/>
    </source>
</evidence>
<reference evidence="4 5" key="1">
    <citation type="journal article" date="2015" name="Genome Announc.">
        <title>Draft Genome Sequence of the Thermophile Thermus filiformis ATCC 43280, Producer of Carotenoid-(Di)glucoside-Branched Fatty Acid (Di)esters and Source of Hyperthermostable Enzymes of Biotechnological Interest.</title>
        <authorList>
            <person name="Mandelli F."/>
            <person name="Oliveira Ramires B."/>
            <person name="Couger M.B."/>
            <person name="Paixao D.A."/>
            <person name="Camilo C.M."/>
            <person name="Polikarpov I."/>
            <person name="Prade R."/>
            <person name="Riano-Pachon D.M."/>
            <person name="Squina F.M."/>
        </authorList>
    </citation>
    <scope>NUCLEOTIDE SEQUENCE [LARGE SCALE GENOMIC DNA]</scope>
    <source>
        <strain evidence="4 5">ATCC 43280</strain>
    </source>
</reference>
<keyword evidence="2" id="KW-0129">CBS domain</keyword>
<evidence type="ECO:0000256" key="1">
    <source>
        <dbReference type="ARBA" id="ARBA00022737"/>
    </source>
</evidence>
<keyword evidence="5" id="KW-1185">Reference proteome</keyword>
<gene>
    <name evidence="4" type="ORF">THFILI_03920</name>
</gene>
<dbReference type="Proteomes" id="UP000030364">
    <property type="component" value="Unassembled WGS sequence"/>
</dbReference>